<evidence type="ECO:0000313" key="3">
    <source>
        <dbReference type="Proteomes" id="UP000039865"/>
    </source>
</evidence>
<dbReference type="EMBL" id="CCKQ01012971">
    <property type="protein sequence ID" value="CDW84602.1"/>
    <property type="molecule type" value="Genomic_DNA"/>
</dbReference>
<proteinExistence type="predicted"/>
<sequence>MRRDALCKLSLVGTAMLALSQVGKVSATSGVQTLSQTYSDCYQYARLTDCTDCYQVGTTQQNAITRFPYSSSTSQVFGTAQDYEQVQCSFVGECPDGVQRNTCSWQRYQTFTCVKDLLNLGSYIATTSTNYPAQAMSYFNTLFTNNANFQLAASQQLNLFITMTNSLPNHCYYVDHNAPSGSTSAFQAYGLIGVFNPTLLFNDIYLAQALGGEADLDYVYYRADDQQDLDNYLCDHTWAKASFLPATTLHVEFYGRLTLVPAAGGNPASTTLTSRSWEYSYQSSFSMLRLPDSSPIVGVALNGVFFFAGSSHYGYDAFFPKAYGTRKSPEAIEVDVCLGTADNYNTYRYHMFSPCIYDIALRDRAMDCANDAVCSKDVRNHSLAHIPEQLKTQDPIGIAKDGRIIYGPYRTDGLLWQPCDVDICNGVKFSRLNYGYVATMFHPYIVGCWGPGNRPVKRSQSCSTNGRWCASGSNLLTSIAVLALTISALFY</sequence>
<evidence type="ECO:0000313" key="2">
    <source>
        <dbReference type="EMBL" id="CDW84602.1"/>
    </source>
</evidence>
<evidence type="ECO:0000256" key="1">
    <source>
        <dbReference type="SAM" id="SignalP"/>
    </source>
</evidence>
<evidence type="ECO:0008006" key="4">
    <source>
        <dbReference type="Google" id="ProtNLM"/>
    </source>
</evidence>
<feature type="chain" id="PRO_5001729620" description="YHYH domain-containing protein" evidence="1">
    <location>
        <begin position="28"/>
        <end position="491"/>
    </location>
</feature>
<reference evidence="2 3" key="1">
    <citation type="submission" date="2014-06" db="EMBL/GenBank/DDBJ databases">
        <authorList>
            <person name="Swart Estienne"/>
        </authorList>
    </citation>
    <scope>NUCLEOTIDE SEQUENCE [LARGE SCALE GENOMIC DNA]</scope>
    <source>
        <strain evidence="2 3">130c</strain>
    </source>
</reference>
<protein>
    <recommendedName>
        <fullName evidence="4">YHYH domain-containing protein</fullName>
    </recommendedName>
</protein>
<keyword evidence="3" id="KW-1185">Reference proteome</keyword>
<keyword evidence="1" id="KW-0732">Signal</keyword>
<gene>
    <name evidence="2" type="primary">Contig13850.g14777</name>
    <name evidence="2" type="ORF">STYLEM_13667</name>
</gene>
<accession>A0A078ATQ1</accession>
<dbReference type="InParanoid" id="A0A078ATQ1"/>
<dbReference type="AlphaFoldDB" id="A0A078ATQ1"/>
<dbReference type="Proteomes" id="UP000039865">
    <property type="component" value="Unassembled WGS sequence"/>
</dbReference>
<feature type="signal peptide" evidence="1">
    <location>
        <begin position="1"/>
        <end position="27"/>
    </location>
</feature>
<name>A0A078ATQ1_STYLE</name>
<organism evidence="2 3">
    <name type="scientific">Stylonychia lemnae</name>
    <name type="common">Ciliate</name>
    <dbReference type="NCBI Taxonomy" id="5949"/>
    <lineage>
        <taxon>Eukaryota</taxon>
        <taxon>Sar</taxon>
        <taxon>Alveolata</taxon>
        <taxon>Ciliophora</taxon>
        <taxon>Intramacronucleata</taxon>
        <taxon>Spirotrichea</taxon>
        <taxon>Stichotrichia</taxon>
        <taxon>Sporadotrichida</taxon>
        <taxon>Oxytrichidae</taxon>
        <taxon>Stylonychinae</taxon>
        <taxon>Stylonychia</taxon>
    </lineage>
</organism>